<evidence type="ECO:0000313" key="6">
    <source>
        <dbReference type="Proteomes" id="UP001151287"/>
    </source>
</evidence>
<dbReference type="GO" id="GO:0005516">
    <property type="term" value="F:calmodulin binding"/>
    <property type="evidence" value="ECO:0007669"/>
    <property type="project" value="UniProtKB-KW"/>
</dbReference>
<evidence type="ECO:0000256" key="3">
    <source>
        <dbReference type="SAM" id="Coils"/>
    </source>
</evidence>
<proteinExistence type="inferred from homology"/>
<dbReference type="Proteomes" id="UP001151287">
    <property type="component" value="Unassembled WGS sequence"/>
</dbReference>
<dbReference type="AlphaFoldDB" id="A0A9Q0HZG6"/>
<feature type="compositionally biased region" description="Basic and acidic residues" evidence="4">
    <location>
        <begin position="349"/>
        <end position="366"/>
    </location>
</feature>
<name>A0A9Q0HZG6_9POAL</name>
<evidence type="ECO:0000313" key="5">
    <source>
        <dbReference type="EMBL" id="KAJ1704444.1"/>
    </source>
</evidence>
<gene>
    <name evidence="5" type="ORF">LUZ63_004223</name>
</gene>
<dbReference type="PROSITE" id="PS50096">
    <property type="entry name" value="IQ"/>
    <property type="match status" value="1"/>
</dbReference>
<comment type="similarity">
    <text evidence="2">Belongs to the IQD family.</text>
</comment>
<sequence>MHKLYQSKKMGSGDWFKRVVGKKKSKLKVSDSQKTNGVKAKSFKFLKSNSTGSNINIEELAAVRIQTAYRRYKARKTLRCLRGIKRLNRVILSHPVNKQAAAALDYIQSWNRIQTEVRNRRVYMVTEARNKQKKQENQQKLEAKLHDIEVDWCGGSDSMDVILSRVQQREEAAVKRERTMAYAYLHQWRARPGINLGPFVYGTGKNGWGWSWTDRWIAARPWEPRVSFNSTNLNKKLPKISSKVSNNAINAVPQASTSNDTTTNDAKESKIKTPPCQSEEKKEQKEPKTKEVRSNSTAPNGAKQSKIKTALQQAEEKAEQKEYRAKEVSSNNTIPNGVKQSKTKTPPRPSEEKNEQKELKTKEARSLKLKSKSAKVNKE</sequence>
<feature type="compositionally biased region" description="Basic and acidic residues" evidence="4">
    <location>
        <begin position="278"/>
        <end position="293"/>
    </location>
</feature>
<evidence type="ECO:0000256" key="4">
    <source>
        <dbReference type="SAM" id="MobiDB-lite"/>
    </source>
</evidence>
<comment type="caution">
    <text evidence="5">The sequence shown here is derived from an EMBL/GenBank/DDBJ whole genome shotgun (WGS) entry which is preliminary data.</text>
</comment>
<feature type="region of interest" description="Disordered" evidence="4">
    <location>
        <begin position="251"/>
        <end position="379"/>
    </location>
</feature>
<evidence type="ECO:0000256" key="2">
    <source>
        <dbReference type="ARBA" id="ARBA00024341"/>
    </source>
</evidence>
<keyword evidence="6" id="KW-1185">Reference proteome</keyword>
<dbReference type="PANTHER" id="PTHR32295">
    <property type="entry name" value="IQ-DOMAIN 5-RELATED"/>
    <property type="match status" value="1"/>
</dbReference>
<feature type="coiled-coil region" evidence="3">
    <location>
        <begin position="124"/>
        <end position="151"/>
    </location>
</feature>
<dbReference type="OrthoDB" id="1923765at2759"/>
<keyword evidence="1" id="KW-0112">Calmodulin-binding</keyword>
<accession>A0A9Q0HZG6</accession>
<dbReference type="PANTHER" id="PTHR32295:SF93">
    <property type="entry name" value="PROTEIN IQ-DOMAIN 9"/>
    <property type="match status" value="1"/>
</dbReference>
<protein>
    <submittedName>
        <fullName evidence="5">Uncharacterized protein</fullName>
    </submittedName>
</protein>
<dbReference type="EMBL" id="JAMQYH010000001">
    <property type="protein sequence ID" value="KAJ1704444.1"/>
    <property type="molecule type" value="Genomic_DNA"/>
</dbReference>
<feature type="compositionally biased region" description="Polar residues" evidence="4">
    <location>
        <begin position="328"/>
        <end position="344"/>
    </location>
</feature>
<feature type="compositionally biased region" description="Basic residues" evidence="4">
    <location>
        <begin position="367"/>
        <end position="379"/>
    </location>
</feature>
<feature type="compositionally biased region" description="Polar residues" evidence="4">
    <location>
        <begin position="251"/>
        <end position="264"/>
    </location>
</feature>
<evidence type="ECO:0000256" key="1">
    <source>
        <dbReference type="ARBA" id="ARBA00022860"/>
    </source>
</evidence>
<reference evidence="5" key="1">
    <citation type="journal article" date="2022" name="Cell">
        <title>Repeat-based holocentromeres influence genome architecture and karyotype evolution.</title>
        <authorList>
            <person name="Hofstatter P.G."/>
            <person name="Thangavel G."/>
            <person name="Lux T."/>
            <person name="Neumann P."/>
            <person name="Vondrak T."/>
            <person name="Novak P."/>
            <person name="Zhang M."/>
            <person name="Costa L."/>
            <person name="Castellani M."/>
            <person name="Scott A."/>
            <person name="Toegelov H."/>
            <person name="Fuchs J."/>
            <person name="Mata-Sucre Y."/>
            <person name="Dias Y."/>
            <person name="Vanzela A.L.L."/>
            <person name="Huettel B."/>
            <person name="Almeida C.C.S."/>
            <person name="Simkova H."/>
            <person name="Souza G."/>
            <person name="Pedrosa-Harand A."/>
            <person name="Macas J."/>
            <person name="Mayer K.F.X."/>
            <person name="Houben A."/>
            <person name="Marques A."/>
        </authorList>
    </citation>
    <scope>NUCLEOTIDE SEQUENCE</scope>
    <source>
        <strain evidence="5">RhyBre1mFocal</strain>
    </source>
</reference>
<feature type="compositionally biased region" description="Basic and acidic residues" evidence="4">
    <location>
        <begin position="314"/>
        <end position="327"/>
    </location>
</feature>
<feature type="compositionally biased region" description="Polar residues" evidence="4">
    <location>
        <begin position="294"/>
        <end position="303"/>
    </location>
</feature>
<keyword evidence="3" id="KW-0175">Coiled coil</keyword>
<organism evidence="5 6">
    <name type="scientific">Rhynchospora breviuscula</name>
    <dbReference type="NCBI Taxonomy" id="2022672"/>
    <lineage>
        <taxon>Eukaryota</taxon>
        <taxon>Viridiplantae</taxon>
        <taxon>Streptophyta</taxon>
        <taxon>Embryophyta</taxon>
        <taxon>Tracheophyta</taxon>
        <taxon>Spermatophyta</taxon>
        <taxon>Magnoliopsida</taxon>
        <taxon>Liliopsida</taxon>
        <taxon>Poales</taxon>
        <taxon>Cyperaceae</taxon>
        <taxon>Cyperoideae</taxon>
        <taxon>Rhynchosporeae</taxon>
        <taxon>Rhynchospora</taxon>
    </lineage>
</organism>